<keyword evidence="3" id="KW-1185">Reference proteome</keyword>
<organism evidence="2 3">
    <name type="scientific">Paracoccus siganidrum</name>
    <dbReference type="NCBI Taxonomy" id="1276757"/>
    <lineage>
        <taxon>Bacteria</taxon>
        <taxon>Pseudomonadati</taxon>
        <taxon>Pseudomonadota</taxon>
        <taxon>Alphaproteobacteria</taxon>
        <taxon>Rhodobacterales</taxon>
        <taxon>Paracoccaceae</taxon>
        <taxon>Paracoccus</taxon>
    </lineage>
</organism>
<proteinExistence type="predicted"/>
<evidence type="ECO:0000313" key="2">
    <source>
        <dbReference type="EMBL" id="RJL18843.1"/>
    </source>
</evidence>
<evidence type="ECO:0000313" key="3">
    <source>
        <dbReference type="Proteomes" id="UP000283587"/>
    </source>
</evidence>
<dbReference type="OrthoDB" id="6431152at2"/>
<reference evidence="3" key="1">
    <citation type="submission" date="2018-09" db="EMBL/GenBank/DDBJ databases">
        <title>Paracoccus onubensis nov. sp. a moderate halophilic bacterium isolated from Gruta de las Maravillas (Aracena, Spain).</title>
        <authorList>
            <person name="Jurado V."/>
            <person name="Gutierrez-Patricio S."/>
            <person name="Gonzalez-Pimentel J.L."/>
            <person name="Miller A.Z."/>
            <person name="Laiz L."/>
            <person name="Saiz-Jimenez C."/>
        </authorList>
    </citation>
    <scope>NUCLEOTIDE SEQUENCE [LARGE SCALE GENOMIC DNA]</scope>
    <source>
        <strain evidence="3">DSM 26381</strain>
    </source>
</reference>
<accession>A0A419A906</accession>
<evidence type="ECO:0000259" key="1">
    <source>
        <dbReference type="Pfam" id="PF13503"/>
    </source>
</evidence>
<gene>
    <name evidence="2" type="ORF">D3P05_06460</name>
</gene>
<dbReference type="Proteomes" id="UP000283587">
    <property type="component" value="Unassembled WGS sequence"/>
</dbReference>
<feature type="domain" description="DUF4123" evidence="1">
    <location>
        <begin position="62"/>
        <end position="174"/>
    </location>
</feature>
<dbReference type="AlphaFoldDB" id="A0A419A906"/>
<name>A0A419A906_9RHOB</name>
<dbReference type="InterPro" id="IPR025391">
    <property type="entry name" value="DUF4123"/>
</dbReference>
<protein>
    <submittedName>
        <fullName evidence="2">DUF4123 domain-containing protein</fullName>
    </submittedName>
</protein>
<dbReference type="EMBL" id="QZEW01000021">
    <property type="protein sequence ID" value="RJL18843.1"/>
    <property type="molecule type" value="Genomic_DNA"/>
</dbReference>
<sequence>MQGSMHEDEDDIWLQRPALADRATRQAGGLSCQAIELDPGGTNPAECLFGATDATAKGRVVALLDPARIFGLPEILEASGLHHVSLFQHGTDDSTPILVQLLPEARLTRQLLDGRDRPTSLLHAKAGIYFRTSMGMTGLRRHLRRLMRVSDDQGQVYFFRFWEPWAAQCYFEQIKDMPQRALHWFHTVEGESLGDVLVPDPEAGRMMVFGASFGNAARPHVPFRLAAVEYQALQHARLRADLRQIVGLIRKTFPDVAEKLGHARLERDVTRSVRRMQDFGIRQRDNLLRLAAWDLHSEGRLEGRDAQGLLRAILENSMPETQKMLALTERIAELDQTASPGRLA</sequence>
<dbReference type="Pfam" id="PF13503">
    <property type="entry name" value="DUF4123"/>
    <property type="match status" value="1"/>
</dbReference>
<comment type="caution">
    <text evidence="2">The sequence shown here is derived from an EMBL/GenBank/DDBJ whole genome shotgun (WGS) entry which is preliminary data.</text>
</comment>